<dbReference type="OrthoDB" id="1252918at2"/>
<dbReference type="InterPro" id="IPR001264">
    <property type="entry name" value="Glyco_trans_51"/>
</dbReference>
<keyword evidence="3" id="KW-1185">Reference proteome</keyword>
<reference evidence="3" key="1">
    <citation type="submission" date="2016-11" db="EMBL/GenBank/DDBJ databases">
        <authorList>
            <person name="Varghese N."/>
            <person name="Submissions S."/>
        </authorList>
    </citation>
    <scope>NUCLEOTIDE SEQUENCE [LARGE SCALE GENOMIC DNA]</scope>
    <source>
        <strain evidence="3">DSM 27619</strain>
    </source>
</reference>
<evidence type="ECO:0000313" key="3">
    <source>
        <dbReference type="Proteomes" id="UP000184518"/>
    </source>
</evidence>
<dbReference type="AlphaFoldDB" id="A0A1M5LTD3"/>
<proteinExistence type="predicted"/>
<name>A0A1M5LTD3_9FLAO</name>
<dbReference type="RefSeq" id="WP_072963870.1">
    <property type="nucleotide sequence ID" value="NZ_FQUT01000020.1"/>
</dbReference>
<dbReference type="InterPro" id="IPR023346">
    <property type="entry name" value="Lysozyme-like_dom_sf"/>
</dbReference>
<sequence length="203" mass="24248">MKYFRRIFIVTATAFIVFLLYCEFGGKFILNDSDKQMIAYEIRSSEEIPDNFTNFYNTIYPNSLSENSWNYIFSALIDQKAPRKECHCNQMAYRFFPILEINHKKGIDQFLTARFIENKFSQKECLQFNFNHFDFLENRKGLTKISKSLFNKEIKDLQPLEMAEILALYENPVRNNRNRNPENAKKRTAYLYNLYIKNSNSKN</sequence>
<gene>
    <name evidence="2" type="ORF">SAMN05443633_12023</name>
</gene>
<dbReference type="EMBL" id="FQUT01000020">
    <property type="protein sequence ID" value="SHG68246.1"/>
    <property type="molecule type" value="Genomic_DNA"/>
</dbReference>
<dbReference type="Proteomes" id="UP000184518">
    <property type="component" value="Unassembled WGS sequence"/>
</dbReference>
<dbReference type="Gene3D" id="1.10.3810.10">
    <property type="entry name" value="Biosynthetic peptidoglycan transglycosylase-like"/>
    <property type="match status" value="1"/>
</dbReference>
<evidence type="ECO:0000259" key="1">
    <source>
        <dbReference type="Pfam" id="PF00912"/>
    </source>
</evidence>
<protein>
    <submittedName>
        <fullName evidence="2">Transglycosylase</fullName>
    </submittedName>
</protein>
<dbReference type="InterPro" id="IPR036950">
    <property type="entry name" value="PBP_transglycosylase"/>
</dbReference>
<dbReference type="SUPFAM" id="SSF53955">
    <property type="entry name" value="Lysozyme-like"/>
    <property type="match status" value="1"/>
</dbReference>
<dbReference type="STRING" id="1416778.SAMN05443633_12023"/>
<feature type="domain" description="Glycosyl transferase family 51" evidence="1">
    <location>
        <begin position="104"/>
        <end position="191"/>
    </location>
</feature>
<evidence type="ECO:0000313" key="2">
    <source>
        <dbReference type="EMBL" id="SHG68246.1"/>
    </source>
</evidence>
<accession>A0A1M5LTD3</accession>
<dbReference type="Pfam" id="PF00912">
    <property type="entry name" value="Transgly"/>
    <property type="match status" value="1"/>
</dbReference>
<organism evidence="2 3">
    <name type="scientific">Chryseobacterium arachidis</name>
    <dbReference type="NCBI Taxonomy" id="1416778"/>
    <lineage>
        <taxon>Bacteria</taxon>
        <taxon>Pseudomonadati</taxon>
        <taxon>Bacteroidota</taxon>
        <taxon>Flavobacteriia</taxon>
        <taxon>Flavobacteriales</taxon>
        <taxon>Weeksellaceae</taxon>
        <taxon>Chryseobacterium group</taxon>
        <taxon>Chryseobacterium</taxon>
    </lineage>
</organism>